<gene>
    <name evidence="1" type="ORF">SDC9_96690</name>
</gene>
<name>A0A645AAK7_9ZZZZ</name>
<organism evidence="1">
    <name type="scientific">bioreactor metagenome</name>
    <dbReference type="NCBI Taxonomy" id="1076179"/>
    <lineage>
        <taxon>unclassified sequences</taxon>
        <taxon>metagenomes</taxon>
        <taxon>ecological metagenomes</taxon>
    </lineage>
</organism>
<comment type="caution">
    <text evidence="1">The sequence shown here is derived from an EMBL/GenBank/DDBJ whole genome shotgun (WGS) entry which is preliminary data.</text>
</comment>
<dbReference type="AlphaFoldDB" id="A0A645AAK7"/>
<evidence type="ECO:0000313" key="1">
    <source>
        <dbReference type="EMBL" id="MPM49956.1"/>
    </source>
</evidence>
<protein>
    <submittedName>
        <fullName evidence="1">Uncharacterized protein</fullName>
    </submittedName>
</protein>
<accession>A0A645AAK7</accession>
<reference evidence="1" key="1">
    <citation type="submission" date="2019-08" db="EMBL/GenBank/DDBJ databases">
        <authorList>
            <person name="Kucharzyk K."/>
            <person name="Murdoch R.W."/>
            <person name="Higgins S."/>
            <person name="Loffler F."/>
        </authorList>
    </citation>
    <scope>NUCLEOTIDE SEQUENCE</scope>
</reference>
<dbReference type="EMBL" id="VSSQ01012746">
    <property type="protein sequence ID" value="MPM49956.1"/>
    <property type="molecule type" value="Genomic_DNA"/>
</dbReference>
<sequence>MNLSGFTIEVLLRVNLSFEEMIEIDNYAKIIKNLIIFLMVYESVHGIFDI</sequence>
<proteinExistence type="predicted"/>